<keyword evidence="5 14" id="KW-0863">Zinc-finger</keyword>
<feature type="domain" description="Chromo" evidence="17">
    <location>
        <begin position="616"/>
        <end position="692"/>
    </location>
</feature>
<evidence type="ECO:0000256" key="11">
    <source>
        <dbReference type="ARBA" id="ARBA00023163"/>
    </source>
</evidence>
<dbReference type="PROSITE" id="PS50014">
    <property type="entry name" value="BROMODOMAIN_2"/>
    <property type="match status" value="3"/>
</dbReference>
<dbReference type="Pfam" id="PF00271">
    <property type="entry name" value="Helicase_C"/>
    <property type="match status" value="1"/>
</dbReference>
<feature type="compositionally biased region" description="Basic residues" evidence="16">
    <location>
        <begin position="10"/>
        <end position="19"/>
    </location>
</feature>
<feature type="domain" description="PHD-type" evidence="19">
    <location>
        <begin position="560"/>
        <end position="612"/>
    </location>
</feature>
<dbReference type="InterPro" id="IPR036034">
    <property type="entry name" value="PDZ_sf"/>
</dbReference>
<evidence type="ECO:0000313" key="23">
    <source>
        <dbReference type="EMBL" id="CAB9497972.1"/>
    </source>
</evidence>
<evidence type="ECO:0000256" key="2">
    <source>
        <dbReference type="ARBA" id="ARBA00022723"/>
    </source>
</evidence>
<dbReference type="Proteomes" id="UP001153069">
    <property type="component" value="Unassembled WGS sequence"/>
</dbReference>
<proteinExistence type="predicted"/>
<evidence type="ECO:0000256" key="3">
    <source>
        <dbReference type="ARBA" id="ARBA00022737"/>
    </source>
</evidence>
<dbReference type="SUPFAM" id="SSF54160">
    <property type="entry name" value="Chromo domain-like"/>
    <property type="match status" value="2"/>
</dbReference>
<sequence length="2661" mass="302574">MDDDDDAKEKARRGKRRTAKVVNYAKEQQFSDASDIFEDSDDSAPKAKKRGRPRRSDANDMVYAQDDDTFKKTGPIYTERGYDTSLLPIRERFPFLPEFEADGSPKIDLIVGRRPIDEKEESNENEGKDNEDEKKDEEDMSDEDDGKRRKRTRRSSAGGKGKGKSKSPAKATKEATTLVEYEYLIKYKGRSYLHLEWKTGADLESMNKSAKGIYRRYLKKIGSGDEELEDPNFDPSFAIPQRICDEAQQEITVELSDKELLKWEKERAKELAAEKDDDSDSDDDKPKKAKVDDKKDSEDKEKKEEPTETKEELMDWEGEDDIDFRNVSMDRLRKILESDGSYYPNIEGSDNAYRDGYVTEPPKKPRASYLFFQCTMRNYFKKKHPGTTIAELMSILGEHWQAMSDEEQAPFIQLAREEMAAYDRERALMEKAQKPNEVWQPIRRCRMVLNKIKADSFADIFLSPVELDDFPDYEETIDQPMDLGTVETKLNNKKYQAPEQFARDVRKIWNNCKIYNQHGSAIWHVADYMSKQFERLYHAWVLDFRERYLRWANPKARPWEQTCRQCDGKCGTPNDQLVMCDHCDAPYGFKCLPKPLKKVPKGVWHCADCKPRLNTLKGTRMLSAMAEAAARKRADLGDTPKKKINQTMFLVKWEGLGYEYCTWETKEDISGSGPNLIAVFHRLNNTFPDEPDMPEADVNNHLNKAKHLNLENAGGTSCVPELRSQLYSQSRALQFSKFGKDLPEGLCSLCGPKTKASTICKTVKEPSLNRDVVECISSLVDHVSKENVFKLQAKVTSHLPPLLTGEYDVIIPITAKGLMMNVGEIHGSVAFLGYRSFPDGSKGPSEIKRLIRNVGDKIIAVDGVSTVKKTFQQVIAMLKESGKHKYAFMRFLETKFSVCDSDLASVGATGRYAFEELQKKFSTDRERLLVQRKQQLIEAKTDKVDEAEESDGSAEADSDEESEDGSEGEFQPDSDAEEDELMKKKRGKKAAESPEQPSKSDSMDQTPDSKGDKEKTEEPSHAKSASKAEDEKDEVQPIVLRHETTRSLAYRLLDVDIGDSSDEGGDEDCAFFYDGMDNTYTTMAAVAAEGIEQETKLGKVEKRKSQTEKKKEEPTVPVKRNEFSELGERSKLAASVLLAKQEPAEDNFDNFPYPSKKALETSQQEAMMLDEAGSPLKAAKRSTVKIEQIDTTTDEIVHVWANAQSAAATMQLPLDELKRLLDGDYDEDLGDEIGGYRWRFALAGAKVTAGLETTGRGKKGREAWLEFRDKLYDPSEPHLYKNGNRLRDYQVDGVNWLASTYYKRHGCILADEMGLGKTVQIVSFIEHLYRVEKIKRPYLVVVPLSTVEHWRREFDGWTEMVTCVYHDRQRVWRDVLREYEWYYKDRPHTADFLKFDVLVTTYDTLIGDFDVISQIPFRVAVVDEAHRLRNQKGKLLECMREISAKGTLQYGFQSRVLMSGTPLQNDLNELWTLLNFIEPFKFPDLEEFQANFGNMANREQVENLQQMISPYMLRRIKEDVATDIPSKEETVIDVELTSIQKTYYRAIFEHNHAFLNMGATRTNAPKLMNIQMELRKVCNHPFLLDGVEHRETEKQFKEFLDSGAFEGKTPEEQHHMITVQGMIMSSGKMVLLDKLLPKLRQEGHKILIFSQMVKMLDFISEYCEFRTFPYERLDGRVRGTERQKAIDRFEREDDSFLFLLSTRAGGVGINLTAADICIIFDSDWNPQNDVQAQARCHRIGQTKDVKIFRLITSRTFEQEMFDRASKKLGLEQAVLGTFEQANEDDKPTNKEMEQLLKRGAYALIEDENDEEGKAFCADDIENILAKRTRTRVIEGAKTASWLNKQGMVVSKSKFSSESGAGKLDMDDPLFWQKVMPDFVTPSIMLQKLDEISAEILGSPKKGPGRGRWREKREQEAAAAAAAAKEAVNGDDDKNDPDGEENDKKDKPKPDEDEDKAESEASDKEEDEDDEEADEGNDSDSEDSQPKKKKFKLTRTGIRKVAKFMADLKSMMASVLDEAEDKTLSATEKATCQKLMLQISINEKLFNEQQRQYAKGMLKKLEGDRRRRCRTSDQPRFTPGRSRRGNDEVPENVIPEELRIVSTKKVKRKRRTKAEMEADRQAAELLKNKRKRTNSDDEVDEDGYLRHSDSEGDWSDVAGGDGIYGIGKKRNVISRKEANRRRGWCVDDDSATAAGRPWPVFPRNVVTKVLRTMLEYVFEYDESKGGVFSVPVPKDDFPEYYEQIKKPMDYGTMKKKLDKGEYRSAQAMQKDFILVMQNCLAFNSANSDIVKDAKQQALLRPSLLRKAAAKHHLFLSEDGTVLEVVEDDAKEKGGEKKEKKKKKSSSSEPPTKKKKVVIKKKATEDKEGDGGGGKKGSVKKPRIQISLSTSSKSKDTSEADGNGKTIKKRRRRKPGETEDNAKKKTESDSPNPKRKRRKLISNDADGSSSKATGLVGKGASQMADPDEDSQDEDDRPITSMKVTRSKAAAKNDSETESENDAPSKGDGAIFMDVDFWKKEREKLKKGDFLAARALFSKYGPWSLPDLNSSKPFKLIAKATLSKMDKHDKYSVFADAVSDSEAPGYSDVISNPMHFSRMKQKIEKKQYGSSFKKLYEDFLLVFDNCYAYNDADGDVVKEAARLFGLLPEAFATAASHAAKPAKK</sequence>
<dbReference type="InterPro" id="IPR036910">
    <property type="entry name" value="HMG_box_dom_sf"/>
</dbReference>
<organism evidence="23 24">
    <name type="scientific">Seminavis robusta</name>
    <dbReference type="NCBI Taxonomy" id="568900"/>
    <lineage>
        <taxon>Eukaryota</taxon>
        <taxon>Sar</taxon>
        <taxon>Stramenopiles</taxon>
        <taxon>Ochrophyta</taxon>
        <taxon>Bacillariophyta</taxon>
        <taxon>Bacillariophyceae</taxon>
        <taxon>Bacillariophycidae</taxon>
        <taxon>Naviculales</taxon>
        <taxon>Naviculaceae</taxon>
        <taxon>Seminavis</taxon>
    </lineage>
</organism>
<dbReference type="Pfam" id="PF00439">
    <property type="entry name" value="Bromodomain"/>
    <property type="match status" value="3"/>
</dbReference>
<dbReference type="InterPro" id="IPR014001">
    <property type="entry name" value="Helicase_ATP-bd"/>
</dbReference>
<keyword evidence="2" id="KW-0479">Metal-binding</keyword>
<dbReference type="InterPro" id="IPR019787">
    <property type="entry name" value="Znf_PHD-finger"/>
</dbReference>
<dbReference type="GO" id="GO:0003677">
    <property type="term" value="F:DNA binding"/>
    <property type="evidence" value="ECO:0007669"/>
    <property type="project" value="UniProtKB-UniRule"/>
</dbReference>
<feature type="compositionally biased region" description="Acidic residues" evidence="16">
    <location>
        <begin position="1962"/>
        <end position="1982"/>
    </location>
</feature>
<evidence type="ECO:0000256" key="4">
    <source>
        <dbReference type="ARBA" id="ARBA00022741"/>
    </source>
</evidence>
<name>A0A9N8D7H7_9STRA</name>
<dbReference type="InterPro" id="IPR011011">
    <property type="entry name" value="Znf_FYVE_PHD"/>
</dbReference>
<evidence type="ECO:0000256" key="1">
    <source>
        <dbReference type="ARBA" id="ARBA00004123"/>
    </source>
</evidence>
<feature type="compositionally biased region" description="Acidic residues" evidence="16">
    <location>
        <begin position="2463"/>
        <end position="2473"/>
    </location>
</feature>
<dbReference type="InterPro" id="IPR009071">
    <property type="entry name" value="HMG_box_dom"/>
</dbReference>
<keyword evidence="7" id="KW-0862">Zinc</keyword>
<feature type="compositionally biased region" description="Basic and acidic residues" evidence="16">
    <location>
        <begin position="2063"/>
        <end position="2072"/>
    </location>
</feature>
<feature type="region of interest" description="Disordered" evidence="16">
    <location>
        <begin position="270"/>
        <end position="316"/>
    </location>
</feature>
<dbReference type="SMART" id="SM00487">
    <property type="entry name" value="DEXDc"/>
    <property type="match status" value="1"/>
</dbReference>
<feature type="region of interest" description="Disordered" evidence="16">
    <location>
        <begin position="2123"/>
        <end position="2151"/>
    </location>
</feature>
<feature type="compositionally biased region" description="Basic and acidic residues" evidence="16">
    <location>
        <begin position="284"/>
        <end position="313"/>
    </location>
</feature>
<evidence type="ECO:0000256" key="7">
    <source>
        <dbReference type="ARBA" id="ARBA00022833"/>
    </source>
</evidence>
<keyword evidence="15" id="KW-0238">DNA-binding</keyword>
<dbReference type="GO" id="GO:0016787">
    <property type="term" value="F:hydrolase activity"/>
    <property type="evidence" value="ECO:0007669"/>
    <property type="project" value="UniProtKB-KW"/>
</dbReference>
<feature type="compositionally biased region" description="Polar residues" evidence="16">
    <location>
        <begin position="995"/>
        <end position="1006"/>
    </location>
</feature>
<dbReference type="InterPro" id="IPR049730">
    <property type="entry name" value="SNF2/RAD54-like_C"/>
</dbReference>
<dbReference type="Gene3D" id="3.30.40.10">
    <property type="entry name" value="Zinc/RING finger domain, C3HC4 (zinc finger)"/>
    <property type="match status" value="1"/>
</dbReference>
<evidence type="ECO:0000256" key="6">
    <source>
        <dbReference type="ARBA" id="ARBA00022801"/>
    </source>
</evidence>
<dbReference type="GO" id="GO:0005524">
    <property type="term" value="F:ATP binding"/>
    <property type="evidence" value="ECO:0007669"/>
    <property type="project" value="UniProtKB-KW"/>
</dbReference>
<dbReference type="SUPFAM" id="SSF57903">
    <property type="entry name" value="FYVE/PHD zinc finger"/>
    <property type="match status" value="1"/>
</dbReference>
<dbReference type="SMART" id="SM00490">
    <property type="entry name" value="HELICc"/>
    <property type="match status" value="1"/>
</dbReference>
<dbReference type="Gene3D" id="1.10.30.10">
    <property type="entry name" value="High mobility group box domain"/>
    <property type="match status" value="1"/>
</dbReference>
<dbReference type="PROSITE" id="PS50016">
    <property type="entry name" value="ZF_PHD_2"/>
    <property type="match status" value="1"/>
</dbReference>
<reference evidence="23" key="1">
    <citation type="submission" date="2020-06" db="EMBL/GenBank/DDBJ databases">
        <authorList>
            <consortium name="Plant Systems Biology data submission"/>
        </authorList>
    </citation>
    <scope>NUCLEOTIDE SEQUENCE</scope>
    <source>
        <strain evidence="23">D6</strain>
    </source>
</reference>
<dbReference type="PANTHER" id="PTHR45623">
    <property type="entry name" value="CHROMODOMAIN-HELICASE-DNA-BINDING PROTEIN 3-RELATED-RELATED"/>
    <property type="match status" value="1"/>
</dbReference>
<feature type="domain" description="HMG box" evidence="20">
    <location>
        <begin position="362"/>
        <end position="430"/>
    </location>
</feature>
<dbReference type="SUPFAM" id="SSF50156">
    <property type="entry name" value="PDZ domain-like"/>
    <property type="match status" value="1"/>
</dbReference>
<feature type="region of interest" description="Disordered" evidence="16">
    <location>
        <begin position="1098"/>
        <end position="1117"/>
    </location>
</feature>
<feature type="domain" description="Bromo" evidence="18">
    <location>
        <begin position="2227"/>
        <end position="2289"/>
    </location>
</feature>
<evidence type="ECO:0000259" key="18">
    <source>
        <dbReference type="PROSITE" id="PS50014"/>
    </source>
</evidence>
<evidence type="ECO:0000256" key="5">
    <source>
        <dbReference type="ARBA" id="ARBA00022771"/>
    </source>
</evidence>
<dbReference type="Gene3D" id="2.40.50.40">
    <property type="match status" value="2"/>
</dbReference>
<dbReference type="SUPFAM" id="SSF52540">
    <property type="entry name" value="P-loop containing nucleoside triphosphate hydrolases"/>
    <property type="match status" value="2"/>
</dbReference>
<feature type="DNA-binding region" description="HMG box" evidence="15">
    <location>
        <begin position="362"/>
        <end position="430"/>
    </location>
</feature>
<evidence type="ECO:0000256" key="16">
    <source>
        <dbReference type="SAM" id="MobiDB-lite"/>
    </source>
</evidence>
<protein>
    <submittedName>
        <fullName evidence="23">CHD3-type chromatin-remodeling factor CHR7</fullName>
    </submittedName>
</protein>
<keyword evidence="24" id="KW-1185">Reference proteome</keyword>
<dbReference type="PROSITE" id="PS50118">
    <property type="entry name" value="HMG_BOX_2"/>
    <property type="match status" value="1"/>
</dbReference>
<dbReference type="Gene3D" id="3.40.50.300">
    <property type="entry name" value="P-loop containing nucleotide triphosphate hydrolases"/>
    <property type="match status" value="1"/>
</dbReference>
<dbReference type="Pfam" id="PF00505">
    <property type="entry name" value="HMG_box"/>
    <property type="match status" value="1"/>
</dbReference>
<dbReference type="Pfam" id="PF00385">
    <property type="entry name" value="Chromo"/>
    <property type="match status" value="1"/>
</dbReference>
<dbReference type="InterPro" id="IPR038718">
    <property type="entry name" value="SNF2-like_sf"/>
</dbReference>
<feature type="region of interest" description="Disordered" evidence="16">
    <location>
        <begin position="2328"/>
        <end position="2504"/>
    </location>
</feature>
<dbReference type="Gene3D" id="3.40.50.10810">
    <property type="entry name" value="Tandem AAA-ATPase domain"/>
    <property type="match status" value="1"/>
</dbReference>
<evidence type="ECO:0000256" key="10">
    <source>
        <dbReference type="ARBA" id="ARBA00023117"/>
    </source>
</evidence>
<feature type="compositionally biased region" description="Acidic residues" evidence="16">
    <location>
        <begin position="945"/>
        <end position="980"/>
    </location>
</feature>
<dbReference type="PROSITE" id="PS00598">
    <property type="entry name" value="CHROMO_1"/>
    <property type="match status" value="1"/>
</dbReference>
<gene>
    <name evidence="23" type="ORF">SEMRO_29_G019150.1</name>
</gene>
<evidence type="ECO:0000256" key="14">
    <source>
        <dbReference type="PROSITE-ProRule" id="PRU00146"/>
    </source>
</evidence>
<feature type="compositionally biased region" description="Acidic residues" evidence="16">
    <location>
        <begin position="1928"/>
        <end position="1940"/>
    </location>
</feature>
<feature type="compositionally biased region" description="Basic and acidic residues" evidence="16">
    <location>
        <begin position="2413"/>
        <end position="2426"/>
    </location>
</feature>
<feature type="domain" description="Helicase ATP-binding" evidence="21">
    <location>
        <begin position="1298"/>
        <end position="1480"/>
    </location>
</feature>
<keyword evidence="10 13" id="KW-0103">Bromodomain</keyword>
<dbReference type="OrthoDB" id="5857104at2759"/>
<dbReference type="CDD" id="cd00084">
    <property type="entry name" value="HMG-box_SF"/>
    <property type="match status" value="1"/>
</dbReference>
<dbReference type="InterPro" id="IPR000330">
    <property type="entry name" value="SNF2_N"/>
</dbReference>
<evidence type="ECO:0000256" key="15">
    <source>
        <dbReference type="PROSITE-ProRule" id="PRU00267"/>
    </source>
</evidence>
<dbReference type="InterPro" id="IPR018359">
    <property type="entry name" value="Bromodomain_CS"/>
</dbReference>
<keyword evidence="3" id="KW-0677">Repeat</keyword>
<dbReference type="SUPFAM" id="SSF47095">
    <property type="entry name" value="HMG-box"/>
    <property type="match status" value="1"/>
</dbReference>
<feature type="region of interest" description="Disordered" evidence="16">
    <location>
        <begin position="2063"/>
        <end position="2088"/>
    </location>
</feature>
<dbReference type="GO" id="GO:0005634">
    <property type="term" value="C:nucleus"/>
    <property type="evidence" value="ECO:0007669"/>
    <property type="project" value="UniProtKB-SubCell"/>
</dbReference>
<dbReference type="Gene3D" id="1.20.920.10">
    <property type="entry name" value="Bromodomain-like"/>
    <property type="match status" value="3"/>
</dbReference>
<evidence type="ECO:0000256" key="13">
    <source>
        <dbReference type="PROSITE-ProRule" id="PRU00035"/>
    </source>
</evidence>
<feature type="domain" description="Bromo" evidence="18">
    <location>
        <begin position="2563"/>
        <end position="2634"/>
    </location>
</feature>
<dbReference type="InterPro" id="IPR001487">
    <property type="entry name" value="Bromodomain"/>
</dbReference>
<comment type="subcellular location">
    <subcellularLocation>
        <location evidence="1">Nucleus</location>
    </subcellularLocation>
</comment>
<dbReference type="SMART" id="SM00298">
    <property type="entry name" value="CHROMO"/>
    <property type="match status" value="2"/>
</dbReference>
<evidence type="ECO:0000259" key="20">
    <source>
        <dbReference type="PROSITE" id="PS50118"/>
    </source>
</evidence>
<accession>A0A9N8D7H7</accession>
<dbReference type="InterPro" id="IPR016197">
    <property type="entry name" value="Chromo-like_dom_sf"/>
</dbReference>
<evidence type="ECO:0000256" key="12">
    <source>
        <dbReference type="ARBA" id="ARBA00023242"/>
    </source>
</evidence>
<feature type="region of interest" description="Disordered" evidence="16">
    <location>
        <begin position="940"/>
        <end position="1047"/>
    </location>
</feature>
<dbReference type="InterPro" id="IPR000953">
    <property type="entry name" value="Chromo/chromo_shadow_dom"/>
</dbReference>
<dbReference type="Pfam" id="PF00176">
    <property type="entry name" value="SNF2-rel_dom"/>
    <property type="match status" value="1"/>
</dbReference>
<keyword evidence="11" id="KW-0804">Transcription</keyword>
<evidence type="ECO:0000256" key="9">
    <source>
        <dbReference type="ARBA" id="ARBA00023015"/>
    </source>
</evidence>
<dbReference type="SUPFAM" id="SSF47370">
    <property type="entry name" value="Bromodomain"/>
    <property type="match status" value="3"/>
</dbReference>
<dbReference type="InterPro" id="IPR023780">
    <property type="entry name" value="Chromo_domain"/>
</dbReference>
<feature type="domain" description="Bromo" evidence="18">
    <location>
        <begin position="453"/>
        <end position="523"/>
    </location>
</feature>
<dbReference type="GO" id="GO:0008270">
    <property type="term" value="F:zinc ion binding"/>
    <property type="evidence" value="ECO:0007669"/>
    <property type="project" value="UniProtKB-KW"/>
</dbReference>
<evidence type="ECO:0000259" key="21">
    <source>
        <dbReference type="PROSITE" id="PS51192"/>
    </source>
</evidence>
<evidence type="ECO:0000256" key="8">
    <source>
        <dbReference type="ARBA" id="ARBA00022840"/>
    </source>
</evidence>
<dbReference type="InterPro" id="IPR027417">
    <property type="entry name" value="P-loop_NTPase"/>
</dbReference>
<feature type="compositionally biased region" description="Acidic residues" evidence="16">
    <location>
        <begin position="134"/>
        <end position="144"/>
    </location>
</feature>
<dbReference type="PROSITE" id="PS00633">
    <property type="entry name" value="BROMODOMAIN_1"/>
    <property type="match status" value="1"/>
</dbReference>
<dbReference type="PROSITE" id="PS50013">
    <property type="entry name" value="CHROMO_2"/>
    <property type="match status" value="1"/>
</dbReference>
<feature type="region of interest" description="Disordered" evidence="16">
    <location>
        <begin position="97"/>
        <end position="173"/>
    </location>
</feature>
<keyword evidence="12 15" id="KW-0539">Nucleus</keyword>
<keyword evidence="4" id="KW-0547">Nucleotide-binding</keyword>
<evidence type="ECO:0000259" key="19">
    <source>
        <dbReference type="PROSITE" id="PS50016"/>
    </source>
</evidence>
<dbReference type="PROSITE" id="PS51194">
    <property type="entry name" value="HELICASE_CTER"/>
    <property type="match status" value="1"/>
</dbReference>
<dbReference type="PROSITE" id="PS51192">
    <property type="entry name" value="HELICASE_ATP_BIND_1"/>
    <property type="match status" value="1"/>
</dbReference>
<dbReference type="CDD" id="cd04369">
    <property type="entry name" value="Bromodomain"/>
    <property type="match status" value="3"/>
</dbReference>
<feature type="domain" description="Helicase C-terminal" evidence="22">
    <location>
        <begin position="1631"/>
        <end position="1811"/>
    </location>
</feature>
<dbReference type="SMART" id="SM00398">
    <property type="entry name" value="HMG"/>
    <property type="match status" value="1"/>
</dbReference>
<dbReference type="InterPro" id="IPR036427">
    <property type="entry name" value="Bromodomain-like_sf"/>
</dbReference>
<evidence type="ECO:0000259" key="17">
    <source>
        <dbReference type="PROSITE" id="PS50013"/>
    </source>
</evidence>
<dbReference type="SMART" id="SM00297">
    <property type="entry name" value="BROMO"/>
    <property type="match status" value="3"/>
</dbReference>
<feature type="region of interest" description="Disordered" evidence="16">
    <location>
        <begin position="1"/>
        <end position="78"/>
    </location>
</feature>
<dbReference type="InterPro" id="IPR023779">
    <property type="entry name" value="Chromodomain_CS"/>
</dbReference>
<dbReference type="CDD" id="cd18793">
    <property type="entry name" value="SF2_C_SNF"/>
    <property type="match status" value="1"/>
</dbReference>
<keyword evidence="8" id="KW-0067">ATP-binding</keyword>
<keyword evidence="9" id="KW-0805">Transcription regulation</keyword>
<feature type="compositionally biased region" description="Low complexity" evidence="16">
    <location>
        <begin position="1916"/>
        <end position="1926"/>
    </location>
</feature>
<keyword evidence="6" id="KW-0378">Hydrolase</keyword>
<dbReference type="InterPro" id="IPR001650">
    <property type="entry name" value="Helicase_C-like"/>
</dbReference>
<evidence type="ECO:0000313" key="24">
    <source>
        <dbReference type="Proteomes" id="UP001153069"/>
    </source>
</evidence>
<dbReference type="InterPro" id="IPR013083">
    <property type="entry name" value="Znf_RING/FYVE/PHD"/>
</dbReference>
<comment type="caution">
    <text evidence="23">The sequence shown here is derived from an EMBL/GenBank/DDBJ whole genome shotgun (WGS) entry which is preliminary data.</text>
</comment>
<feature type="compositionally biased region" description="Basic and acidic residues" evidence="16">
    <location>
        <begin position="1007"/>
        <end position="1030"/>
    </location>
</feature>
<feature type="region of interest" description="Disordered" evidence="16">
    <location>
        <begin position="1896"/>
        <end position="1991"/>
    </location>
</feature>
<dbReference type="EMBL" id="CAICTM010000029">
    <property type="protein sequence ID" value="CAB9497972.1"/>
    <property type="molecule type" value="Genomic_DNA"/>
</dbReference>
<dbReference type="PRINTS" id="PR00503">
    <property type="entry name" value="BROMODOMAIN"/>
</dbReference>
<evidence type="ECO:0000259" key="22">
    <source>
        <dbReference type="PROSITE" id="PS51194"/>
    </source>
</evidence>